<dbReference type="Proteomes" id="UP000020529">
    <property type="component" value="Unassembled WGS sequence"/>
</dbReference>
<feature type="domain" description="Outer membrane protein beta-barrel" evidence="3">
    <location>
        <begin position="13"/>
        <end position="208"/>
    </location>
</feature>
<gene>
    <name evidence="4" type="ORF">M124_0451</name>
</gene>
<evidence type="ECO:0000313" key="4">
    <source>
        <dbReference type="EMBL" id="EXY75693.1"/>
    </source>
</evidence>
<dbReference type="Gene3D" id="2.40.160.20">
    <property type="match status" value="1"/>
</dbReference>
<dbReference type="InterPro" id="IPR011250">
    <property type="entry name" value="OMP/PagP_B-barrel"/>
</dbReference>
<feature type="chain" id="PRO_5001480038" evidence="2">
    <location>
        <begin position="28"/>
        <end position="208"/>
    </location>
</feature>
<protein>
    <submittedName>
        <fullName evidence="4">Outer membrane beta-barrel domain protein</fullName>
    </submittedName>
</protein>
<evidence type="ECO:0000256" key="1">
    <source>
        <dbReference type="ARBA" id="ARBA00022729"/>
    </source>
</evidence>
<dbReference type="InterPro" id="IPR027385">
    <property type="entry name" value="Beta-barrel_OMP"/>
</dbReference>
<dbReference type="SUPFAM" id="SSF56925">
    <property type="entry name" value="OMPA-like"/>
    <property type="match status" value="1"/>
</dbReference>
<organism evidence="4 5">
    <name type="scientific">Bacteroides fragilis str. 3988T(B)14</name>
    <dbReference type="NCBI Taxonomy" id="1339315"/>
    <lineage>
        <taxon>Bacteria</taxon>
        <taxon>Pseudomonadati</taxon>
        <taxon>Bacteroidota</taxon>
        <taxon>Bacteroidia</taxon>
        <taxon>Bacteroidales</taxon>
        <taxon>Bacteroidaceae</taxon>
        <taxon>Bacteroides</taxon>
    </lineage>
</organism>
<dbReference type="EMBL" id="JGCY01000227">
    <property type="protein sequence ID" value="EXY75693.1"/>
    <property type="molecule type" value="Genomic_DNA"/>
</dbReference>
<dbReference type="GeneID" id="60367226"/>
<reference evidence="4 5" key="1">
    <citation type="submission" date="2014-02" db="EMBL/GenBank/DDBJ databases">
        <authorList>
            <person name="Sears C."/>
            <person name="Carroll K."/>
            <person name="Sack B.R."/>
            <person name="Qadri F."/>
            <person name="Myers L.L."/>
            <person name="Chung G.-T."/>
            <person name="Escheverria P."/>
            <person name="Fraser C.M."/>
            <person name="Sadzewicz L."/>
            <person name="Shefchek K.A."/>
            <person name="Tallon L."/>
            <person name="Das S.P."/>
            <person name="Daugherty S."/>
            <person name="Mongodin E.F."/>
        </authorList>
    </citation>
    <scope>NUCLEOTIDE SEQUENCE [LARGE SCALE GENOMIC DNA]</scope>
    <source>
        <strain evidence="5">3988T(B)14</strain>
    </source>
</reference>
<dbReference type="RefSeq" id="WP_005784469.1">
    <property type="nucleotide sequence ID" value="NZ_JGCY01000227.1"/>
</dbReference>
<evidence type="ECO:0000313" key="5">
    <source>
        <dbReference type="Proteomes" id="UP000020529"/>
    </source>
</evidence>
<name>A0A015UPC7_BACFG</name>
<proteinExistence type="predicted"/>
<feature type="signal peptide" evidence="2">
    <location>
        <begin position="1"/>
        <end position="27"/>
    </location>
</feature>
<evidence type="ECO:0000259" key="3">
    <source>
        <dbReference type="Pfam" id="PF13505"/>
    </source>
</evidence>
<keyword evidence="1 2" id="KW-0732">Signal</keyword>
<sequence>MKTMKYISLRVLAIAALALAFAMPAKAQLSDNGYANVDWQFNAPLKNHFADKASGWGMNFEGGYFVTPNLGLGLFMNYSSNHEYFPRATFPVGEGTVNTDQQHTIFQLPFGAAARYQMNRGGAWQPYFGVKLGANYAKVRSNYNMFETRDNTWGFYVSPEIGLNVYPWAYGPGLHIAVYYSYATNKANVLTYNVDKLNNFGFRVGLAF</sequence>
<dbReference type="Pfam" id="PF13505">
    <property type="entry name" value="OMP_b-brl"/>
    <property type="match status" value="1"/>
</dbReference>
<evidence type="ECO:0000256" key="2">
    <source>
        <dbReference type="SAM" id="SignalP"/>
    </source>
</evidence>
<accession>A0A015UPC7</accession>
<comment type="caution">
    <text evidence="4">The sequence shown here is derived from an EMBL/GenBank/DDBJ whole genome shotgun (WGS) entry which is preliminary data.</text>
</comment>
<dbReference type="AlphaFoldDB" id="A0A015UPC7"/>
<dbReference type="PATRIC" id="fig|1339315.3.peg.1262"/>